<dbReference type="SUPFAM" id="SSF48576">
    <property type="entry name" value="Terpenoid synthases"/>
    <property type="match status" value="1"/>
</dbReference>
<reference evidence="2 5" key="2">
    <citation type="submission" date="2019-04" db="EMBL/GenBank/DDBJ databases">
        <title>Draft genome sequences of Streptomyces avermitilis NBRC 14893.</title>
        <authorList>
            <person name="Komaki H."/>
            <person name="Tamura T."/>
            <person name="Hosoyama A."/>
        </authorList>
    </citation>
    <scope>NUCLEOTIDE SEQUENCE [LARGE SCALE GENOMIC DNA]</scope>
    <source>
        <strain evidence="2 5">NBRC 14893</strain>
    </source>
</reference>
<feature type="region of interest" description="Disordered" evidence="1">
    <location>
        <begin position="302"/>
        <end position="337"/>
    </location>
</feature>
<gene>
    <name evidence="2" type="ORF">SAV14893_033100</name>
    <name evidence="3" type="ORF">SAV31267_054210</name>
</gene>
<evidence type="ECO:0000313" key="4">
    <source>
        <dbReference type="Proteomes" id="UP000299211"/>
    </source>
</evidence>
<dbReference type="InterPro" id="IPR002060">
    <property type="entry name" value="Squ/phyt_synthse"/>
</dbReference>
<reference evidence="3 4" key="1">
    <citation type="submission" date="2019-04" db="EMBL/GenBank/DDBJ databases">
        <title>Draft genome sequences of Streptomyces avermitilis ATCC 31267.</title>
        <authorList>
            <person name="Komaki H."/>
            <person name="Tamura T."/>
            <person name="Hosoyama A."/>
        </authorList>
    </citation>
    <scope>NUCLEOTIDE SEQUENCE [LARGE SCALE GENOMIC DNA]</scope>
    <source>
        <strain evidence="3 4">ATCC 31267</strain>
    </source>
</reference>
<accession>A0A4D4MW81</accession>
<name>A0A4D4MW81_STRAX</name>
<dbReference type="Pfam" id="PF00494">
    <property type="entry name" value="SQS_PSY"/>
    <property type="match status" value="1"/>
</dbReference>
<dbReference type="Proteomes" id="UP000299211">
    <property type="component" value="Unassembled WGS sequence"/>
</dbReference>
<proteinExistence type="predicted"/>
<dbReference type="AlphaFoldDB" id="A0A4D4MW81"/>
<protein>
    <recommendedName>
        <fullName evidence="6">Phytoene synthase</fullName>
    </recommendedName>
</protein>
<dbReference type="EMBL" id="BJHX01000001">
    <property type="protein sequence ID" value="GDY63917.1"/>
    <property type="molecule type" value="Genomic_DNA"/>
</dbReference>
<evidence type="ECO:0000313" key="3">
    <source>
        <dbReference type="EMBL" id="GDY75936.1"/>
    </source>
</evidence>
<dbReference type="EMBL" id="BJHY01000001">
    <property type="protein sequence ID" value="GDY75936.1"/>
    <property type="molecule type" value="Genomic_DNA"/>
</dbReference>
<sequence>MKVTKTSGAVRTPWQRALDSAGITTAKLRRDYTTAARRLLTRETAGYAAVRALLPARLQPHLVAATAFSCATDDIVDAERPVAVRTAAFGRWREATRTALDTGRSRFPVLRAYAHTAAVCEQSPGGVLEYLEGTAGDLEFTGFETEAAYQAYVDRLTLPFLMISTGLQYPGGGDPAVRARWRPFADASQRLDFLTDLHTDLRAGRLCLPREDLTRHGVTVTDLAGARDTYGVRRLIAETCARTRAALTEAHGVLEIATPDYQPLVRAGLSLWEHRLNEVERRGAAVLRRPVSTGIREPLSILLRETRERGRERERGQRQGQGQGQGRASASDGVFSD</sequence>
<feature type="compositionally biased region" description="Basic and acidic residues" evidence="1">
    <location>
        <begin position="304"/>
        <end position="317"/>
    </location>
</feature>
<dbReference type="STRING" id="33903.AQJ43_05655"/>
<comment type="caution">
    <text evidence="3">The sequence shown here is derived from an EMBL/GenBank/DDBJ whole genome shotgun (WGS) entry which is preliminary data.</text>
</comment>
<evidence type="ECO:0000313" key="5">
    <source>
        <dbReference type="Proteomes" id="UP000302139"/>
    </source>
</evidence>
<evidence type="ECO:0000313" key="2">
    <source>
        <dbReference type="EMBL" id="GDY63917.1"/>
    </source>
</evidence>
<organism evidence="3 4">
    <name type="scientific">Streptomyces avermitilis</name>
    <dbReference type="NCBI Taxonomy" id="33903"/>
    <lineage>
        <taxon>Bacteria</taxon>
        <taxon>Bacillati</taxon>
        <taxon>Actinomycetota</taxon>
        <taxon>Actinomycetes</taxon>
        <taxon>Kitasatosporales</taxon>
        <taxon>Streptomycetaceae</taxon>
        <taxon>Streptomyces</taxon>
    </lineage>
</organism>
<dbReference type="InterPro" id="IPR008949">
    <property type="entry name" value="Isoprenoid_synthase_dom_sf"/>
</dbReference>
<dbReference type="PANTHER" id="PTHR31480">
    <property type="entry name" value="BIFUNCTIONAL LYCOPENE CYCLASE/PHYTOENE SYNTHASE"/>
    <property type="match status" value="1"/>
</dbReference>
<dbReference type="Proteomes" id="UP000302139">
    <property type="component" value="Unassembled WGS sequence"/>
</dbReference>
<evidence type="ECO:0008006" key="6">
    <source>
        <dbReference type="Google" id="ProtNLM"/>
    </source>
</evidence>
<dbReference type="GO" id="GO:0016765">
    <property type="term" value="F:transferase activity, transferring alkyl or aryl (other than methyl) groups"/>
    <property type="evidence" value="ECO:0007669"/>
    <property type="project" value="UniProtKB-ARBA"/>
</dbReference>
<evidence type="ECO:0000256" key="1">
    <source>
        <dbReference type="SAM" id="MobiDB-lite"/>
    </source>
</evidence>
<dbReference type="Gene3D" id="1.10.600.10">
    <property type="entry name" value="Farnesyl Diphosphate Synthase"/>
    <property type="match status" value="1"/>
</dbReference>